<evidence type="ECO:0000313" key="2">
    <source>
        <dbReference type="EMBL" id="PNF59052.1"/>
    </source>
</evidence>
<reference evidence="2 3" key="1">
    <citation type="submission" date="2018-01" db="EMBL/GenBank/DDBJ databases">
        <title>Denitrification phenotypes of diverse strains of Pseudomonas stutzeri.</title>
        <authorList>
            <person name="Milligan D.A."/>
            <person name="Bergaust L."/>
            <person name="Bakken L.R."/>
            <person name="Frostegard A."/>
        </authorList>
    </citation>
    <scope>NUCLEOTIDE SEQUENCE [LARGE SCALE GENOMIC DNA]</scope>
    <source>
        <strain evidence="2 3">CCUG 44592</strain>
    </source>
</reference>
<dbReference type="SUPFAM" id="SSF53448">
    <property type="entry name" value="Nucleotide-diphospho-sugar transferases"/>
    <property type="match status" value="1"/>
</dbReference>
<protein>
    <recommendedName>
        <fullName evidence="4">Glycosyltransferase family 2 protein</fullName>
    </recommendedName>
</protein>
<dbReference type="InterPro" id="IPR029044">
    <property type="entry name" value="Nucleotide-diphossugar_trans"/>
</dbReference>
<dbReference type="AlphaFoldDB" id="A0A2N8RD87"/>
<organism evidence="2 3">
    <name type="scientific">Stutzerimonas stutzeri</name>
    <name type="common">Pseudomonas stutzeri</name>
    <dbReference type="NCBI Taxonomy" id="316"/>
    <lineage>
        <taxon>Bacteria</taxon>
        <taxon>Pseudomonadati</taxon>
        <taxon>Pseudomonadota</taxon>
        <taxon>Gammaproteobacteria</taxon>
        <taxon>Pseudomonadales</taxon>
        <taxon>Pseudomonadaceae</taxon>
        <taxon>Stutzerimonas</taxon>
    </lineage>
</organism>
<dbReference type="EMBL" id="POUM01000010">
    <property type="protein sequence ID" value="PNF59052.1"/>
    <property type="molecule type" value="Genomic_DNA"/>
</dbReference>
<gene>
    <name evidence="2" type="ORF">CXK99_12330</name>
</gene>
<accession>A0A2N8RD87</accession>
<proteinExistence type="predicted"/>
<keyword evidence="1" id="KW-0812">Transmembrane</keyword>
<comment type="caution">
    <text evidence="2">The sequence shown here is derived from an EMBL/GenBank/DDBJ whole genome shotgun (WGS) entry which is preliminary data.</text>
</comment>
<name>A0A2N8RD87_STUST</name>
<evidence type="ECO:0000313" key="3">
    <source>
        <dbReference type="Proteomes" id="UP000236003"/>
    </source>
</evidence>
<evidence type="ECO:0008006" key="4">
    <source>
        <dbReference type="Google" id="ProtNLM"/>
    </source>
</evidence>
<keyword evidence="1" id="KW-1133">Transmembrane helix</keyword>
<evidence type="ECO:0000256" key="1">
    <source>
        <dbReference type="SAM" id="Phobius"/>
    </source>
</evidence>
<dbReference type="Proteomes" id="UP000236003">
    <property type="component" value="Unassembled WGS sequence"/>
</dbReference>
<dbReference type="RefSeq" id="WP_102820746.1">
    <property type="nucleotide sequence ID" value="NZ_JAMOHR010000009.1"/>
</dbReference>
<sequence>MQFSIDSDVTLVVTSCGRFDHLRKTLESFDRFNTAPIRSVIIVEDSGDDAVHMTLPASWKANTQVLLNRPRLGQLAAVDRAYALVETAYVFHCEDDWEFYRPGFVEQSLSILQAFPEILQVWLRSFAHDVRVNYPFHMLGDRLVLDGIACHYLLSSEPAWRGFSFNPGLRRMRDFQKVSPVARFSSSAEGESRLSQEFEALGYRVVILESDAVIHTGDDAHVWAESDQQKQRKKRKKKIGRVVAAALLFCLGSVVGYLGCGSI</sequence>
<keyword evidence="1" id="KW-0472">Membrane</keyword>
<dbReference type="Gene3D" id="3.90.550.10">
    <property type="entry name" value="Spore Coat Polysaccharide Biosynthesis Protein SpsA, Chain A"/>
    <property type="match status" value="1"/>
</dbReference>
<feature type="transmembrane region" description="Helical" evidence="1">
    <location>
        <begin position="239"/>
        <end position="259"/>
    </location>
</feature>